<name>A0A8S3D629_9BILA</name>
<dbReference type="AlphaFoldDB" id="A0A8S3D629"/>
<accession>A0A8S3D629</accession>
<dbReference type="EMBL" id="CAJOBI010194591">
    <property type="protein sequence ID" value="CAF4972183.1"/>
    <property type="molecule type" value="Genomic_DNA"/>
</dbReference>
<evidence type="ECO:0000313" key="1">
    <source>
        <dbReference type="EMBL" id="CAF4972183.1"/>
    </source>
</evidence>
<gene>
    <name evidence="1" type="ORF">SMN809_LOCUS55229</name>
</gene>
<organism evidence="1 2">
    <name type="scientific">Rotaria magnacalcarata</name>
    <dbReference type="NCBI Taxonomy" id="392030"/>
    <lineage>
        <taxon>Eukaryota</taxon>
        <taxon>Metazoa</taxon>
        <taxon>Spiralia</taxon>
        <taxon>Gnathifera</taxon>
        <taxon>Rotifera</taxon>
        <taxon>Eurotatoria</taxon>
        <taxon>Bdelloidea</taxon>
        <taxon>Philodinida</taxon>
        <taxon>Philodinidae</taxon>
        <taxon>Rotaria</taxon>
    </lineage>
</organism>
<reference evidence="1" key="1">
    <citation type="submission" date="2021-02" db="EMBL/GenBank/DDBJ databases">
        <authorList>
            <person name="Nowell W R."/>
        </authorList>
    </citation>
    <scope>NUCLEOTIDE SEQUENCE</scope>
</reference>
<protein>
    <submittedName>
        <fullName evidence="1">Uncharacterized protein</fullName>
    </submittedName>
</protein>
<evidence type="ECO:0000313" key="2">
    <source>
        <dbReference type="Proteomes" id="UP000676336"/>
    </source>
</evidence>
<comment type="caution">
    <text evidence="1">The sequence shown here is derived from an EMBL/GenBank/DDBJ whole genome shotgun (WGS) entry which is preliminary data.</text>
</comment>
<dbReference type="Proteomes" id="UP000676336">
    <property type="component" value="Unassembled WGS sequence"/>
</dbReference>
<proteinExistence type="predicted"/>
<sequence length="87" mass="9552">MASVREAQISPSKIIQNGNHHISKVKFGLDNSHHIDDNHGSLDKILESSALSNNYSSPSNHSTLNGSTHAKILSNDEYQSIPKQCTR</sequence>